<dbReference type="InterPro" id="IPR020904">
    <property type="entry name" value="Sc_DH/Rdtase_CS"/>
</dbReference>
<dbReference type="PROSITE" id="PS00061">
    <property type="entry name" value="ADH_SHORT"/>
    <property type="match status" value="1"/>
</dbReference>
<evidence type="ECO:0000256" key="3">
    <source>
        <dbReference type="SAM" id="MobiDB-lite"/>
    </source>
</evidence>
<gene>
    <name evidence="4" type="ORF">LUZ62_068853</name>
</gene>
<dbReference type="PRINTS" id="PR00080">
    <property type="entry name" value="SDRFAMILY"/>
</dbReference>
<dbReference type="GO" id="GO:0016491">
    <property type="term" value="F:oxidoreductase activity"/>
    <property type="evidence" value="ECO:0007669"/>
    <property type="project" value="UniProtKB-KW"/>
</dbReference>
<dbReference type="InterPro" id="IPR036291">
    <property type="entry name" value="NAD(P)-bd_dom_sf"/>
</dbReference>
<evidence type="ECO:0000256" key="1">
    <source>
        <dbReference type="ARBA" id="ARBA00022857"/>
    </source>
</evidence>
<dbReference type="Pfam" id="PF13561">
    <property type="entry name" value="adh_short_C2"/>
    <property type="match status" value="1"/>
</dbReference>
<feature type="region of interest" description="Disordered" evidence="3">
    <location>
        <begin position="1"/>
        <end position="30"/>
    </location>
</feature>
<evidence type="ECO:0000313" key="5">
    <source>
        <dbReference type="Proteomes" id="UP001140206"/>
    </source>
</evidence>
<dbReference type="Gene3D" id="3.40.50.720">
    <property type="entry name" value="NAD(P)-binding Rossmann-like Domain"/>
    <property type="match status" value="1"/>
</dbReference>
<feature type="compositionally biased region" description="Low complexity" evidence="3">
    <location>
        <begin position="16"/>
        <end position="27"/>
    </location>
</feature>
<protein>
    <submittedName>
        <fullName evidence="4">NAD(P)-binding Rossmann-fold superfamily protein</fullName>
    </submittedName>
</protein>
<evidence type="ECO:0000256" key="2">
    <source>
        <dbReference type="ARBA" id="ARBA00023002"/>
    </source>
</evidence>
<proteinExistence type="predicted"/>
<dbReference type="Proteomes" id="UP001140206">
    <property type="component" value="Chromosome 4"/>
</dbReference>
<dbReference type="SUPFAM" id="SSF51735">
    <property type="entry name" value="NAD(P)-binding Rossmann-fold domains"/>
    <property type="match status" value="1"/>
</dbReference>
<keyword evidence="2" id="KW-0560">Oxidoreductase</keyword>
<name>A0AAV8CU27_9POAL</name>
<dbReference type="PRINTS" id="PR00081">
    <property type="entry name" value="GDHRDH"/>
</dbReference>
<keyword evidence="5" id="KW-1185">Reference proteome</keyword>
<dbReference type="InterPro" id="IPR002347">
    <property type="entry name" value="SDR_fam"/>
</dbReference>
<dbReference type="EMBL" id="JAMFTS010000004">
    <property type="protein sequence ID" value="KAJ4758478.1"/>
    <property type="molecule type" value="Genomic_DNA"/>
</dbReference>
<reference evidence="4" key="1">
    <citation type="submission" date="2022-08" db="EMBL/GenBank/DDBJ databases">
        <authorList>
            <person name="Marques A."/>
        </authorList>
    </citation>
    <scope>NUCLEOTIDE SEQUENCE</scope>
    <source>
        <strain evidence="4">RhyPub2mFocal</strain>
        <tissue evidence="4">Leaves</tissue>
    </source>
</reference>
<accession>A0AAV8CU27</accession>
<sequence>MAAASSICKMETKTETGTGTSASASAADVSRRKRGKRWSLEGMTALVTGGTRGIGHAVVEELAALGARVHTCSRQPHELDACLARWHSLGLTNITASPCDLSLPNQRLDLMRHVSTLFSGTLNILVNNVGTNIRKPTTDFSSQEYSFLMATNLDSVFHLCQLAHPLLKASPSASIVFISSVAGVVAVPSGSIYAATKAAMNQLTKNLACEWAKDNIRANSVSPWYIRTSLVEPLLEQKEFVDKVIARTPLRRVGEPEEVASLVAYLCLPAAAYITGQTVCVDGGMTVNGFYPANDDM</sequence>
<dbReference type="AlphaFoldDB" id="A0AAV8CU27"/>
<comment type="caution">
    <text evidence="4">The sequence shown here is derived from an EMBL/GenBank/DDBJ whole genome shotgun (WGS) entry which is preliminary data.</text>
</comment>
<dbReference type="PANTHER" id="PTHR42898:SF6">
    <property type="entry name" value="NADP-DEPENDENT MANNITOL DEHYDROGENASE"/>
    <property type="match status" value="1"/>
</dbReference>
<organism evidence="4 5">
    <name type="scientific">Rhynchospora pubera</name>
    <dbReference type="NCBI Taxonomy" id="906938"/>
    <lineage>
        <taxon>Eukaryota</taxon>
        <taxon>Viridiplantae</taxon>
        <taxon>Streptophyta</taxon>
        <taxon>Embryophyta</taxon>
        <taxon>Tracheophyta</taxon>
        <taxon>Spermatophyta</taxon>
        <taxon>Magnoliopsida</taxon>
        <taxon>Liliopsida</taxon>
        <taxon>Poales</taxon>
        <taxon>Cyperaceae</taxon>
        <taxon>Cyperoideae</taxon>
        <taxon>Rhynchosporeae</taxon>
        <taxon>Rhynchospora</taxon>
    </lineage>
</organism>
<keyword evidence="1" id="KW-0521">NADP</keyword>
<evidence type="ECO:0000313" key="4">
    <source>
        <dbReference type="EMBL" id="KAJ4758478.1"/>
    </source>
</evidence>
<dbReference type="FunFam" id="3.40.50.720:FF:000084">
    <property type="entry name" value="Short-chain dehydrogenase reductase"/>
    <property type="match status" value="1"/>
</dbReference>
<dbReference type="InterPro" id="IPR045000">
    <property type="entry name" value="TR"/>
</dbReference>
<dbReference type="PANTHER" id="PTHR42898">
    <property type="entry name" value="TROPINONE REDUCTASE"/>
    <property type="match status" value="1"/>
</dbReference>